<dbReference type="Gene3D" id="1.20.1640.10">
    <property type="entry name" value="Multidrug efflux transporter AcrB transmembrane domain"/>
    <property type="match status" value="2"/>
</dbReference>
<dbReference type="Proteomes" id="UP000609651">
    <property type="component" value="Unassembled WGS sequence"/>
</dbReference>
<feature type="compositionally biased region" description="Polar residues" evidence="7">
    <location>
        <begin position="897"/>
        <end position="910"/>
    </location>
</feature>
<dbReference type="EMBL" id="WTPX01000126">
    <property type="protein sequence ID" value="NNJ27172.1"/>
    <property type="molecule type" value="Genomic_DNA"/>
</dbReference>
<feature type="transmembrane region" description="Helical" evidence="8">
    <location>
        <begin position="310"/>
        <end position="329"/>
    </location>
</feature>
<evidence type="ECO:0000256" key="8">
    <source>
        <dbReference type="SAM" id="Phobius"/>
    </source>
</evidence>
<feature type="domain" description="Membrane transport protein MMPL" evidence="9">
    <location>
        <begin position="168"/>
        <end position="336"/>
    </location>
</feature>
<feature type="region of interest" description="Disordered" evidence="7">
    <location>
        <begin position="886"/>
        <end position="926"/>
    </location>
</feature>
<dbReference type="PANTHER" id="PTHR33406:SF6">
    <property type="entry name" value="MEMBRANE PROTEIN YDGH-RELATED"/>
    <property type="match status" value="1"/>
</dbReference>
<dbReference type="InterPro" id="IPR050545">
    <property type="entry name" value="Mycobact_MmpL"/>
</dbReference>
<feature type="domain" description="Membrane transport protein MMPL" evidence="9">
    <location>
        <begin position="633"/>
        <end position="877"/>
    </location>
</feature>
<name>A0ABX1VH54_9PLAN</name>
<feature type="transmembrane region" description="Helical" evidence="8">
    <location>
        <begin position="698"/>
        <end position="714"/>
    </location>
</feature>
<dbReference type="PANTHER" id="PTHR33406">
    <property type="entry name" value="MEMBRANE PROTEIN MJ1562-RELATED"/>
    <property type="match status" value="1"/>
</dbReference>
<dbReference type="InterPro" id="IPR004869">
    <property type="entry name" value="MMPL_dom"/>
</dbReference>
<comment type="subcellular location">
    <subcellularLocation>
        <location evidence="1">Cell membrane</location>
        <topology evidence="1">Multi-pass membrane protein</topology>
    </subcellularLocation>
</comment>
<accession>A0ABX1VH54</accession>
<protein>
    <recommendedName>
        <fullName evidence="9">Membrane transport protein MMPL domain-containing protein</fullName>
    </recommendedName>
</protein>
<evidence type="ECO:0000256" key="1">
    <source>
        <dbReference type="ARBA" id="ARBA00004651"/>
    </source>
</evidence>
<organism evidence="10 11">
    <name type="scientific">Alienimonas chondri</name>
    <dbReference type="NCBI Taxonomy" id="2681879"/>
    <lineage>
        <taxon>Bacteria</taxon>
        <taxon>Pseudomonadati</taxon>
        <taxon>Planctomycetota</taxon>
        <taxon>Planctomycetia</taxon>
        <taxon>Planctomycetales</taxon>
        <taxon>Planctomycetaceae</taxon>
        <taxon>Alienimonas</taxon>
    </lineage>
</organism>
<feature type="transmembrane region" description="Helical" evidence="8">
    <location>
        <begin position="480"/>
        <end position="498"/>
    </location>
</feature>
<dbReference type="Pfam" id="PF03176">
    <property type="entry name" value="MMPL"/>
    <property type="match status" value="3"/>
</dbReference>
<feature type="transmembrane region" description="Helical" evidence="8">
    <location>
        <begin position="374"/>
        <end position="394"/>
    </location>
</feature>
<evidence type="ECO:0000259" key="9">
    <source>
        <dbReference type="Pfam" id="PF03176"/>
    </source>
</evidence>
<keyword evidence="4 8" id="KW-0812">Transmembrane</keyword>
<dbReference type="RefSeq" id="WP_171188939.1">
    <property type="nucleotide sequence ID" value="NZ_WTPX01000126.1"/>
</dbReference>
<evidence type="ECO:0000313" key="11">
    <source>
        <dbReference type="Proteomes" id="UP000609651"/>
    </source>
</evidence>
<keyword evidence="6 8" id="KW-0472">Membrane</keyword>
<feature type="transmembrane region" description="Helical" evidence="8">
    <location>
        <begin position="276"/>
        <end position="298"/>
    </location>
</feature>
<gene>
    <name evidence="10" type="ORF">LzC2_32720</name>
</gene>
<reference evidence="10 11" key="1">
    <citation type="journal article" date="2020" name="Syst. Appl. Microbiol.">
        <title>Alienimonas chondri sp. nov., a novel planctomycete isolated from the biofilm of the red alga Chondrus crispus.</title>
        <authorList>
            <person name="Vitorino I."/>
            <person name="Albuquerque L."/>
            <person name="Wiegand S."/>
            <person name="Kallscheuer N."/>
            <person name="da Costa M.S."/>
            <person name="Lobo-da-Cunha A."/>
            <person name="Jogler C."/>
            <person name="Lage O.M."/>
        </authorList>
    </citation>
    <scope>NUCLEOTIDE SEQUENCE [LARGE SCALE GENOMIC DNA]</scope>
    <source>
        <strain evidence="10 11">LzC2</strain>
    </source>
</reference>
<evidence type="ECO:0000256" key="6">
    <source>
        <dbReference type="ARBA" id="ARBA00023136"/>
    </source>
</evidence>
<evidence type="ECO:0000256" key="5">
    <source>
        <dbReference type="ARBA" id="ARBA00022989"/>
    </source>
</evidence>
<evidence type="ECO:0000256" key="7">
    <source>
        <dbReference type="SAM" id="MobiDB-lite"/>
    </source>
</evidence>
<feature type="transmembrane region" description="Helical" evidence="8">
    <location>
        <begin position="815"/>
        <end position="834"/>
    </location>
</feature>
<sequence>MFQALGRIVTRGWPAVLLLWAALWGGVWAAGPDWGSVTADGEFAFLPEDSPSLAAERQFRERFGKDLLQSTIVLVVSRTSRADGLTGPEDAPAENPEAHDGRFVSAVLLPALRKELVAGGFVSPTLPFGDLPPAPDAKEEGAAPRKEGARLLIEEDLPEDADDYLVAAVLTPRDRVVGPLFESRDGQAALIVLGLRTEFGETRNAPLVTAVEELVHRLHRSGSLPAGLDVAVSGTAVVGRDLREATERSGARTHIASLVLVVGLLLAIYRAPMLAAAPLVTVVVAVEVALSLLALAAGQGWFAPFMGLEVYVTVVAYGAGVDYCMFLTARYREELIAAPAGSLLPPDQVGWLSHRGAGGWSAALASALGKVGPALAASAGTTVVGIGMMGFAEFGKFQQAALGIVTGLLCVTAASLTLTPALLAMLGPTAFWPRIPHGKPAAEGGWLPAGSFARGSVRTRRLRRFWNDWADHVCDKPGRWMLGALAVMVPLAIVGAFGQDRLTYGLLSELPEDAPGVRGVEAVRDHFPSGETGPATVLLTAPLRGDGATLDFRDRAGDGRQLVQTLTERLWERREELGLAAVRSLSAPLGAAEDAPLLTTNREGGPLAAIARRAAAAVGVREYYIAGSGEAAGRTVRFDIVFQEDPFTRGSIDRLRALRAAVRDELPADLEGAEVAVLGATASLSDLAAVTGRDQTRINVLVLIGVYVVLVLLLRRLALSAYLIATVALGYLTTLGGVIVLFQLLAWLSDTPGGFPGLDWKVPTLVFTILVAVGEDYNIYLVTRVDEERAAARGPGVSESQAAVRGVRTALARTGAIISGCGLIMAGTFGSMAFGELAGMVQLGVALAGGVLLDTFLIRPVLVPAYLTLLHGGRFGPFGKLLGAAGEDSPHPAESPLTESTSVHYNSAASQHRRSQPKPLATREPG</sequence>
<keyword evidence="5 8" id="KW-1133">Transmembrane helix</keyword>
<keyword evidence="3" id="KW-1003">Cell membrane</keyword>
<feature type="transmembrane region" description="Helical" evidence="8">
    <location>
        <begin position="400"/>
        <end position="426"/>
    </location>
</feature>
<dbReference type="SUPFAM" id="SSF82866">
    <property type="entry name" value="Multidrug efflux transporter AcrB transmembrane domain"/>
    <property type="match status" value="2"/>
</dbReference>
<feature type="transmembrane region" description="Helical" evidence="8">
    <location>
        <begin position="721"/>
        <end position="745"/>
    </location>
</feature>
<evidence type="ECO:0000256" key="3">
    <source>
        <dbReference type="ARBA" id="ARBA00022475"/>
    </source>
</evidence>
<comment type="similarity">
    <text evidence="2">Belongs to the resistance-nodulation-cell division (RND) (TC 2.A.6) family. MmpL subfamily.</text>
</comment>
<feature type="transmembrane region" description="Helical" evidence="8">
    <location>
        <begin position="251"/>
        <end position="269"/>
    </location>
</feature>
<feature type="domain" description="Membrane transport protein MMPL" evidence="9">
    <location>
        <begin position="361"/>
        <end position="446"/>
    </location>
</feature>
<evidence type="ECO:0000256" key="2">
    <source>
        <dbReference type="ARBA" id="ARBA00010157"/>
    </source>
</evidence>
<keyword evidence="11" id="KW-1185">Reference proteome</keyword>
<evidence type="ECO:0000256" key="4">
    <source>
        <dbReference type="ARBA" id="ARBA00022692"/>
    </source>
</evidence>
<evidence type="ECO:0000313" key="10">
    <source>
        <dbReference type="EMBL" id="NNJ27172.1"/>
    </source>
</evidence>
<comment type="caution">
    <text evidence="10">The sequence shown here is derived from an EMBL/GenBank/DDBJ whole genome shotgun (WGS) entry which is preliminary data.</text>
</comment>
<proteinExistence type="inferred from homology"/>